<dbReference type="InterPro" id="IPR006976">
    <property type="entry name" value="VanZ-like"/>
</dbReference>
<feature type="transmembrane region" description="Helical" evidence="1">
    <location>
        <begin position="327"/>
        <end position="344"/>
    </location>
</feature>
<dbReference type="OrthoDB" id="4822551at2"/>
<feature type="transmembrane region" description="Helical" evidence="1">
    <location>
        <begin position="97"/>
        <end position="116"/>
    </location>
</feature>
<feature type="transmembrane region" description="Helical" evidence="1">
    <location>
        <begin position="205"/>
        <end position="230"/>
    </location>
</feature>
<feature type="transmembrane region" description="Helical" evidence="1">
    <location>
        <begin position="164"/>
        <end position="184"/>
    </location>
</feature>
<organism evidence="3 4">
    <name type="scientific">Bifidobacterium aemilianum</name>
    <dbReference type="NCBI Taxonomy" id="2493120"/>
    <lineage>
        <taxon>Bacteria</taxon>
        <taxon>Bacillati</taxon>
        <taxon>Actinomycetota</taxon>
        <taxon>Actinomycetes</taxon>
        <taxon>Bifidobacteriales</taxon>
        <taxon>Bifidobacteriaceae</taxon>
        <taxon>Bifidobacterium</taxon>
    </lineage>
</organism>
<dbReference type="PANTHER" id="PTHR36834">
    <property type="entry name" value="MEMBRANE PROTEIN-RELATED"/>
    <property type="match status" value="1"/>
</dbReference>
<accession>A0A366K7X4</accession>
<dbReference type="PANTHER" id="PTHR36834:SF1">
    <property type="entry name" value="INTEGRAL MEMBRANE PROTEIN"/>
    <property type="match status" value="1"/>
</dbReference>
<feature type="transmembrane region" description="Helical" evidence="1">
    <location>
        <begin position="242"/>
        <end position="269"/>
    </location>
</feature>
<dbReference type="Proteomes" id="UP000252530">
    <property type="component" value="Unassembled WGS sequence"/>
</dbReference>
<feature type="transmembrane region" description="Helical" evidence="1">
    <location>
        <begin position="47"/>
        <end position="65"/>
    </location>
</feature>
<dbReference type="EMBL" id="PDCG01000003">
    <property type="protein sequence ID" value="RBP97764.1"/>
    <property type="molecule type" value="Genomic_DNA"/>
</dbReference>
<reference evidence="3 4" key="1">
    <citation type="submission" date="2017-10" db="EMBL/GenBank/DDBJ databases">
        <title>Bifidobacterium xylocopum sp. nov. and Bifidobacterium aemilianum sp. nov., from the carpenter bee (Xylocopa violacea) digestive tract.</title>
        <authorList>
            <person name="Alberoni D."/>
            <person name="Baffoni L."/>
            <person name="Di Gioia D."/>
            <person name="Gaggia F."/>
            <person name="Biavati B."/>
        </authorList>
    </citation>
    <scope>NUCLEOTIDE SEQUENCE [LARGE SCALE GENOMIC DNA]</scope>
    <source>
        <strain evidence="3 4">XV10</strain>
    </source>
</reference>
<dbReference type="AlphaFoldDB" id="A0A366K7X4"/>
<proteinExistence type="predicted"/>
<sequence length="386" mass="43929">MVSFLKFYSSSFTIALVLWPFVSVVLTLPILAVIYRRYHRLRFSAVLASYLSVLYLLGLVAFTLYPMPDDPVAYCAAHHIRPQLQVMQFVQDLQTHGLSALLQLGFNVLLFIPFGFIMTRWLRWKPWIVLPAGLLTSLLIETSQLTGFWHLYPCAYRYFDVDDLLTNTLGTLIGVMIAVIFNLISPPKETDHAVIVQRPKLLHRAVSYALDMFLVVFTYFPIGLGGVYVFHKKALPQPDGSYLFHGFTVTTSLLDHGVQILAFLAFLLYELLIPATHRGQTLAGMFTHMTVETKPRQGALRAAFYMARTLVLYLPLCWLVSDRGQNLPIYALVLLIFYMVARQMPYDLIPGSHPYQSNQFDQFDQETSAPRFAASTQDYRPSAPLL</sequence>
<dbReference type="Pfam" id="PF04892">
    <property type="entry name" value="VanZ"/>
    <property type="match status" value="1"/>
</dbReference>
<feature type="domain" description="VanZ-like" evidence="2">
    <location>
        <begin position="53"/>
        <end position="181"/>
    </location>
</feature>
<evidence type="ECO:0000313" key="3">
    <source>
        <dbReference type="EMBL" id="RBP97764.1"/>
    </source>
</evidence>
<keyword evidence="1" id="KW-0472">Membrane</keyword>
<feature type="transmembrane region" description="Helical" evidence="1">
    <location>
        <begin position="128"/>
        <end position="152"/>
    </location>
</feature>
<gene>
    <name evidence="3" type="ORF">CRD60_03935</name>
</gene>
<feature type="transmembrane region" description="Helical" evidence="1">
    <location>
        <begin position="302"/>
        <end position="321"/>
    </location>
</feature>
<evidence type="ECO:0000313" key="4">
    <source>
        <dbReference type="Proteomes" id="UP000252530"/>
    </source>
</evidence>
<keyword evidence="1" id="KW-1133">Transmembrane helix</keyword>
<name>A0A366K7X4_9BIFI</name>
<protein>
    <recommendedName>
        <fullName evidence="2">VanZ-like domain-containing protein</fullName>
    </recommendedName>
</protein>
<evidence type="ECO:0000256" key="1">
    <source>
        <dbReference type="SAM" id="Phobius"/>
    </source>
</evidence>
<evidence type="ECO:0000259" key="2">
    <source>
        <dbReference type="Pfam" id="PF04892"/>
    </source>
</evidence>
<dbReference type="InterPro" id="IPR053150">
    <property type="entry name" value="Teicoplanin_resist-assoc"/>
</dbReference>
<keyword evidence="1" id="KW-0812">Transmembrane</keyword>
<keyword evidence="4" id="KW-1185">Reference proteome</keyword>
<comment type="caution">
    <text evidence="3">The sequence shown here is derived from an EMBL/GenBank/DDBJ whole genome shotgun (WGS) entry which is preliminary data.</text>
</comment>
<feature type="transmembrane region" description="Helical" evidence="1">
    <location>
        <begin position="12"/>
        <end position="35"/>
    </location>
</feature>
<dbReference type="RefSeq" id="WP_113860014.1">
    <property type="nucleotide sequence ID" value="NZ_PDCG01000003.1"/>
</dbReference>